<feature type="region of interest" description="Disordered" evidence="2">
    <location>
        <begin position="728"/>
        <end position="751"/>
    </location>
</feature>
<feature type="domain" description="DUF1542" evidence="4">
    <location>
        <begin position="546"/>
        <end position="618"/>
    </location>
</feature>
<feature type="region of interest" description="Disordered" evidence="2">
    <location>
        <begin position="627"/>
        <end position="659"/>
    </location>
</feature>
<dbReference type="AlphaFoldDB" id="A0A559H6W0"/>
<dbReference type="InterPro" id="IPR011439">
    <property type="entry name" value="DUF1542"/>
</dbReference>
<accession>A0A559H6W0</accession>
<evidence type="ECO:0000259" key="4">
    <source>
        <dbReference type="Pfam" id="PF07564"/>
    </source>
</evidence>
<evidence type="ECO:0000313" key="5">
    <source>
        <dbReference type="EMBL" id="TVX71242.1"/>
    </source>
</evidence>
<feature type="compositionally biased region" description="Basic residues" evidence="2">
    <location>
        <begin position="632"/>
        <end position="643"/>
    </location>
</feature>
<keyword evidence="1" id="KW-0175">Coiled coil</keyword>
<name>A0A559H6W0_STREE</name>
<feature type="region of interest" description="Disordered" evidence="2">
    <location>
        <begin position="450"/>
        <end position="484"/>
    </location>
</feature>
<dbReference type="Proteomes" id="UP000315060">
    <property type="component" value="Unassembled WGS sequence"/>
</dbReference>
<feature type="coiled-coil region" evidence="1">
    <location>
        <begin position="778"/>
        <end position="805"/>
    </location>
</feature>
<evidence type="ECO:0000256" key="2">
    <source>
        <dbReference type="SAM" id="MobiDB-lite"/>
    </source>
</evidence>
<evidence type="ECO:0000313" key="6">
    <source>
        <dbReference type="Proteomes" id="UP000315060"/>
    </source>
</evidence>
<gene>
    <name evidence="5" type="ORF">AZJ28_03170</name>
</gene>
<evidence type="ECO:0000256" key="1">
    <source>
        <dbReference type="SAM" id="Coils"/>
    </source>
</evidence>
<keyword evidence="3" id="KW-0472">Membrane</keyword>
<protein>
    <submittedName>
        <fullName evidence="5">DUF1542 domain-containing protein</fullName>
    </submittedName>
</protein>
<feature type="coiled-coil region" evidence="1">
    <location>
        <begin position="578"/>
        <end position="605"/>
    </location>
</feature>
<keyword evidence="3" id="KW-1133">Transmembrane helix</keyword>
<feature type="compositionally biased region" description="Basic and acidic residues" evidence="2">
    <location>
        <begin position="466"/>
        <end position="479"/>
    </location>
</feature>
<feature type="coiled-coil region" evidence="1">
    <location>
        <begin position="497"/>
        <end position="528"/>
    </location>
</feature>
<feature type="compositionally biased region" description="Polar residues" evidence="2">
    <location>
        <begin position="649"/>
        <end position="658"/>
    </location>
</feature>
<feature type="compositionally biased region" description="Basic and acidic residues" evidence="2">
    <location>
        <begin position="346"/>
        <end position="355"/>
    </location>
</feature>
<organism evidence="5 6">
    <name type="scientific">Streptococcus pneumoniae</name>
    <dbReference type="NCBI Taxonomy" id="1313"/>
    <lineage>
        <taxon>Bacteria</taxon>
        <taxon>Bacillati</taxon>
        <taxon>Bacillota</taxon>
        <taxon>Bacilli</taxon>
        <taxon>Lactobacillales</taxon>
        <taxon>Streptococcaceae</taxon>
        <taxon>Streptococcus</taxon>
    </lineage>
</organism>
<proteinExistence type="predicted"/>
<reference evidence="5 6" key="1">
    <citation type="submission" date="2019-07" db="EMBL/GenBank/DDBJ databases">
        <authorList>
            <person name="Mohale T."/>
        </authorList>
    </citation>
    <scope>NUCLEOTIDE SEQUENCE [LARGE SCALE GENOMIC DNA]</scope>
    <source>
        <strain evidence="5 6">NTPn 59</strain>
    </source>
</reference>
<feature type="coiled-coil region" evidence="1">
    <location>
        <begin position="145"/>
        <end position="192"/>
    </location>
</feature>
<feature type="region of interest" description="Disordered" evidence="2">
    <location>
        <begin position="330"/>
        <end position="373"/>
    </location>
</feature>
<dbReference type="EMBL" id="VMYC01000051">
    <property type="protein sequence ID" value="TVX71242.1"/>
    <property type="molecule type" value="Genomic_DNA"/>
</dbReference>
<dbReference type="Pfam" id="PF07564">
    <property type="entry name" value="DUF1542"/>
    <property type="match status" value="2"/>
</dbReference>
<feature type="coiled-coil region" evidence="1">
    <location>
        <begin position="662"/>
        <end position="707"/>
    </location>
</feature>
<comment type="caution">
    <text evidence="5">The sequence shown here is derived from an EMBL/GenBank/DDBJ whole genome shotgun (WGS) entry which is preliminary data.</text>
</comment>
<keyword evidence="3" id="KW-0812">Transmembrane</keyword>
<feature type="transmembrane region" description="Helical" evidence="3">
    <location>
        <begin position="756"/>
        <end position="778"/>
    </location>
</feature>
<evidence type="ECO:0000256" key="3">
    <source>
        <dbReference type="SAM" id="Phobius"/>
    </source>
</evidence>
<sequence length="851" mass="92629">MLANLTLDSMKELHARVEAGLAGAKAVLENPHASQEEVNAQVRTMRELTEEVNKALTGELTSPAELGEGRSVTLSEPSPTPRRGRGRRGPLTPPTAPVSTESQEKKETVEEATDYTNGPGSYPLLENIHKLFQELKTSTGNPEQVQKLKEAYDKLNEALQTKEDGLVDQEVFNAALEEYKKAKHLKKGAEEDGKTRSRRSVSGLVYGFATGSTGKEIRSKNDSGRERDTRNLYNGQNLNEIPLKYIATVETGTIRDISLSGFPTVGKDGKTWATIRTRIDNGGKRAVLTITGQSPKDLYGIYNTILTVTEGNGHVSSKTQEVLYQLPKPEFDESPLHPGKTAQQDVEGKAGDKPIVKGKIPTPPDGLKNSNIPKGTQIRMYLVRGGRNETFGGIETSAEGYEIVAWGLVGGDGTSVIYPTQYKKQSIGDKPLRLIVAYVEPGTERISNRDLVSPLSRDSITPTNPIDRDGAKSDADQKANAKKQSFDGIAHLTTEERNKANKQVDAALEKAKQAIDAANNQRDIETAKTTLEQDLGQISPTAEANKSAKSDADQKANLTLALIDDNENLSLFEKDAAKNQVRQALQDALKRIDQAKTQAEIDQAKQAALSSMDQVLAEALARANARRLSGTRNRRTPPRRARRSVGFVGNSQTGTTPSAVDKSELRTLVEDLERRLKELEGLSPEALEEAQRILREAQAALANDSLTAQELAELLAKVRQALNSIQVGTSADKSPSESNSNKEAESAKEPTNATDVPLYGVFGAAVLSLLGALLFALAHKKNSQLDKLSRELDQLLVELEASDKDKKGLGKAKKLAKKARTFVDSQQKDPQKEAELISEIKTILSQFKEGV</sequence>
<feature type="region of interest" description="Disordered" evidence="2">
    <location>
        <begin position="56"/>
        <end position="120"/>
    </location>
</feature>
<feature type="domain" description="DUF1542" evidence="4">
    <location>
        <begin position="470"/>
        <end position="542"/>
    </location>
</feature>